<keyword evidence="2" id="KW-0479">Metal-binding</keyword>
<dbReference type="PROSITE" id="PS50016">
    <property type="entry name" value="ZF_PHD_2"/>
    <property type="match status" value="1"/>
</dbReference>
<dbReference type="InterPro" id="IPR032675">
    <property type="entry name" value="LRR_dom_sf"/>
</dbReference>
<dbReference type="Gene3D" id="3.80.10.10">
    <property type="entry name" value="Ribonuclease Inhibitor"/>
    <property type="match status" value="1"/>
</dbReference>
<evidence type="ECO:0000256" key="1">
    <source>
        <dbReference type="ARBA" id="ARBA00022614"/>
    </source>
</evidence>
<dbReference type="SMART" id="SM00249">
    <property type="entry name" value="PHD"/>
    <property type="match status" value="1"/>
</dbReference>
<dbReference type="EMBL" id="JAHHUM010000951">
    <property type="protein sequence ID" value="KAK5615529.1"/>
    <property type="molecule type" value="Genomic_DNA"/>
</dbReference>
<evidence type="ECO:0000256" key="3">
    <source>
        <dbReference type="ARBA" id="ARBA00022737"/>
    </source>
</evidence>
<feature type="non-terminal residue" evidence="10">
    <location>
        <position position="1"/>
    </location>
</feature>
<keyword evidence="5" id="KW-0862">Zinc</keyword>
<evidence type="ECO:0000313" key="11">
    <source>
        <dbReference type="Proteomes" id="UP001311232"/>
    </source>
</evidence>
<feature type="domain" description="PHD-type" evidence="9">
    <location>
        <begin position="8"/>
        <end position="74"/>
    </location>
</feature>
<dbReference type="AlphaFoldDB" id="A0AAV9S2W0"/>
<keyword evidence="3" id="KW-0677">Repeat</keyword>
<protein>
    <recommendedName>
        <fullName evidence="9">PHD-type domain-containing protein</fullName>
    </recommendedName>
</protein>
<dbReference type="CDD" id="cd15644">
    <property type="entry name" value="PHD_KDM2B"/>
    <property type="match status" value="1"/>
</dbReference>
<dbReference type="GO" id="GO:0003677">
    <property type="term" value="F:DNA binding"/>
    <property type="evidence" value="ECO:0007669"/>
    <property type="project" value="UniProtKB-KW"/>
</dbReference>
<dbReference type="InterPro" id="IPR019786">
    <property type="entry name" value="Zinc_finger_PHD-type_CS"/>
</dbReference>
<evidence type="ECO:0000256" key="5">
    <source>
        <dbReference type="ARBA" id="ARBA00022833"/>
    </source>
</evidence>
<keyword evidence="4 7" id="KW-0863">Zinc-finger</keyword>
<feature type="compositionally biased region" description="Low complexity" evidence="8">
    <location>
        <begin position="292"/>
        <end position="303"/>
    </location>
</feature>
<evidence type="ECO:0000259" key="9">
    <source>
        <dbReference type="PROSITE" id="PS50016"/>
    </source>
</evidence>
<feature type="compositionally biased region" description="Basic residues" evidence="8">
    <location>
        <begin position="317"/>
        <end position="326"/>
    </location>
</feature>
<name>A0AAV9S2W0_9TELE</name>
<dbReference type="SUPFAM" id="SSF57903">
    <property type="entry name" value="FYVE/PHD zinc finger"/>
    <property type="match status" value="1"/>
</dbReference>
<feature type="region of interest" description="Disordered" evidence="8">
    <location>
        <begin position="76"/>
        <end position="118"/>
    </location>
</feature>
<dbReference type="InterPro" id="IPR036047">
    <property type="entry name" value="F-box-like_dom_sf"/>
</dbReference>
<dbReference type="PANTHER" id="PTHR23123">
    <property type="entry name" value="PHD/F-BOX CONTAINING PROTEIN"/>
    <property type="match status" value="1"/>
</dbReference>
<dbReference type="Gene3D" id="3.30.40.10">
    <property type="entry name" value="Zinc/RING finger domain, C3HC4 (zinc finger)"/>
    <property type="match status" value="1"/>
</dbReference>
<evidence type="ECO:0000313" key="10">
    <source>
        <dbReference type="EMBL" id="KAK5615529.1"/>
    </source>
</evidence>
<dbReference type="FunFam" id="3.30.40.10:FF:000020">
    <property type="entry name" value="lysine-specific demethylase 2B isoform X1"/>
    <property type="match status" value="1"/>
</dbReference>
<dbReference type="SUPFAM" id="SSF81383">
    <property type="entry name" value="F-box domain"/>
    <property type="match status" value="1"/>
</dbReference>
<sequence length="621" mass="70616">QGPVLPHTAVCLVCGEAGKEDTVEDEEEKFNLMLMECSICNEIVHPNCLKIKDSNGLVNDELPNCWECPKCNHAGKTGKQKRGPGFKYASNLPGSLLKEPRLNRDSKEEPEPLPPALPVVMATPTVNTLTTTSAVKRKVEREVTSKKNEEEPQRKRPPLLALDSLPRTRLEDNPLRKKRKLFDTNDEPIMLKKKKKLLKPDDQFSPKLLQQIKTENDHREEDEGQWDHEEDVVSLDNMHFKRKNEYSIEVPNEDTEEEEVAIKERDGTTHDKAKVLASPLLRTSSAREGDHSSSNSPRAGPSSDAGNGQEKSSAQLKARHQRRRLPNKGLSKELGLEILKMEDPLSNQKHSAEKTENNTHYRRPLKNEDSVSNQNCKPMKTEDTQNRRAKLEDSVANYHRQPLKIEDCSGNQNHSPVKAETGSEADEQKPKWPLNNGSSDLGDWLRHRGREVNVNGTPRGYSPLCWNRSIPITPICPRPLPRRSPPKCVQMERHVIRPPPISPPPDRLPLNDGEAHMMRREAWMKVFSHLPHRDLCVCMRVCRAWNRWCCDKILWKHISLNRCKSITPLMLSGIIRRQPVGLDLSWTNISKKQLSWLINRLPEEVVTVPSCPLVEGVTGVT</sequence>
<dbReference type="CDD" id="cd22180">
    <property type="entry name" value="F-box_FBXL10"/>
    <property type="match status" value="1"/>
</dbReference>
<dbReference type="Proteomes" id="UP001311232">
    <property type="component" value="Unassembled WGS sequence"/>
</dbReference>
<dbReference type="Pfam" id="PF12937">
    <property type="entry name" value="F-box-like"/>
    <property type="match status" value="1"/>
</dbReference>
<dbReference type="InterPro" id="IPR001810">
    <property type="entry name" value="F-box_dom"/>
</dbReference>
<feature type="compositionally biased region" description="Basic and acidic residues" evidence="8">
    <location>
        <begin position="260"/>
        <end position="274"/>
    </location>
</feature>
<evidence type="ECO:0000256" key="7">
    <source>
        <dbReference type="PROSITE-ProRule" id="PRU00146"/>
    </source>
</evidence>
<feature type="region of interest" description="Disordered" evidence="8">
    <location>
        <begin position="406"/>
        <end position="440"/>
    </location>
</feature>
<evidence type="ECO:0000256" key="4">
    <source>
        <dbReference type="ARBA" id="ARBA00022771"/>
    </source>
</evidence>
<keyword evidence="6" id="KW-0238">DNA-binding</keyword>
<keyword evidence="1" id="KW-0433">Leucine-rich repeat</keyword>
<dbReference type="InterPro" id="IPR050690">
    <property type="entry name" value="JHDM1_Histone_Demethylase"/>
</dbReference>
<feature type="compositionally biased region" description="Basic and acidic residues" evidence="8">
    <location>
        <begin position="98"/>
        <end position="110"/>
    </location>
</feature>
<feature type="compositionally biased region" description="Basic and acidic residues" evidence="8">
    <location>
        <begin position="330"/>
        <end position="343"/>
    </location>
</feature>
<dbReference type="InterPro" id="IPR011011">
    <property type="entry name" value="Znf_FYVE_PHD"/>
</dbReference>
<dbReference type="InterPro" id="IPR019787">
    <property type="entry name" value="Znf_PHD-finger"/>
</dbReference>
<feature type="region of interest" description="Disordered" evidence="8">
    <location>
        <begin position="249"/>
        <end position="387"/>
    </location>
</feature>
<proteinExistence type="predicted"/>
<feature type="compositionally biased region" description="Basic and acidic residues" evidence="8">
    <location>
        <begin position="350"/>
        <end position="369"/>
    </location>
</feature>
<dbReference type="InterPro" id="IPR013083">
    <property type="entry name" value="Znf_RING/FYVE/PHD"/>
</dbReference>
<accession>A0AAV9S2W0</accession>
<evidence type="ECO:0000256" key="6">
    <source>
        <dbReference type="ARBA" id="ARBA00023125"/>
    </source>
</evidence>
<dbReference type="Pfam" id="PF16866">
    <property type="entry name" value="PHD_4"/>
    <property type="match status" value="1"/>
</dbReference>
<comment type="caution">
    <text evidence="10">The sequence shown here is derived from an EMBL/GenBank/DDBJ whole genome shotgun (WGS) entry which is preliminary data.</text>
</comment>
<dbReference type="GO" id="GO:0008270">
    <property type="term" value="F:zinc ion binding"/>
    <property type="evidence" value="ECO:0007669"/>
    <property type="project" value="UniProtKB-KW"/>
</dbReference>
<feature type="compositionally biased region" description="Polar residues" evidence="8">
    <location>
        <begin position="304"/>
        <end position="315"/>
    </location>
</feature>
<feature type="region of interest" description="Disordered" evidence="8">
    <location>
        <begin position="131"/>
        <end position="173"/>
    </location>
</feature>
<gene>
    <name evidence="10" type="ORF">CRENBAI_026130</name>
</gene>
<keyword evidence="11" id="KW-1185">Reference proteome</keyword>
<feature type="compositionally biased region" description="Basic and acidic residues" evidence="8">
    <location>
        <begin position="137"/>
        <end position="154"/>
    </location>
</feature>
<evidence type="ECO:0000256" key="2">
    <source>
        <dbReference type="ARBA" id="ARBA00022723"/>
    </source>
</evidence>
<evidence type="ECO:0000256" key="8">
    <source>
        <dbReference type="SAM" id="MobiDB-lite"/>
    </source>
</evidence>
<dbReference type="PROSITE" id="PS01359">
    <property type="entry name" value="ZF_PHD_1"/>
    <property type="match status" value="1"/>
</dbReference>
<organism evidence="10 11">
    <name type="scientific">Crenichthys baileyi</name>
    <name type="common">White River springfish</name>
    <dbReference type="NCBI Taxonomy" id="28760"/>
    <lineage>
        <taxon>Eukaryota</taxon>
        <taxon>Metazoa</taxon>
        <taxon>Chordata</taxon>
        <taxon>Craniata</taxon>
        <taxon>Vertebrata</taxon>
        <taxon>Euteleostomi</taxon>
        <taxon>Actinopterygii</taxon>
        <taxon>Neopterygii</taxon>
        <taxon>Teleostei</taxon>
        <taxon>Neoteleostei</taxon>
        <taxon>Acanthomorphata</taxon>
        <taxon>Ovalentaria</taxon>
        <taxon>Atherinomorphae</taxon>
        <taxon>Cyprinodontiformes</taxon>
        <taxon>Goodeidae</taxon>
        <taxon>Crenichthys</taxon>
    </lineage>
</organism>
<reference evidence="10 11" key="1">
    <citation type="submission" date="2021-06" db="EMBL/GenBank/DDBJ databases">
        <authorList>
            <person name="Palmer J.M."/>
        </authorList>
    </citation>
    <scope>NUCLEOTIDE SEQUENCE [LARGE SCALE GENOMIC DNA]</scope>
    <source>
        <strain evidence="10 11">MEX-2019</strain>
        <tissue evidence="10">Muscle</tissue>
    </source>
</reference>
<dbReference type="InterPro" id="IPR001965">
    <property type="entry name" value="Znf_PHD"/>
</dbReference>